<comment type="caution">
    <text evidence="1">The sequence shown here is derived from an EMBL/GenBank/DDBJ whole genome shotgun (WGS) entry which is preliminary data.</text>
</comment>
<reference evidence="1 2" key="1">
    <citation type="journal article" date="2019" name="New Phytol.">
        <title>Comparative genomics reveals unique wood-decay strategies and fruiting body development in the Schizophyllaceae.</title>
        <authorList>
            <person name="Almasi E."/>
            <person name="Sahu N."/>
            <person name="Krizsan K."/>
            <person name="Balint B."/>
            <person name="Kovacs G.M."/>
            <person name="Kiss B."/>
            <person name="Cseklye J."/>
            <person name="Drula E."/>
            <person name="Henrissat B."/>
            <person name="Nagy I."/>
            <person name="Chovatia M."/>
            <person name="Adam C."/>
            <person name="LaButti K."/>
            <person name="Lipzen A."/>
            <person name="Riley R."/>
            <person name="Grigoriev I.V."/>
            <person name="Nagy L.G."/>
        </authorList>
    </citation>
    <scope>NUCLEOTIDE SEQUENCE [LARGE SCALE GENOMIC DNA]</scope>
    <source>
        <strain evidence="1 2">NL-1724</strain>
    </source>
</reference>
<gene>
    <name evidence="1" type="ORF">BD626DRAFT_213796</name>
</gene>
<dbReference type="AlphaFoldDB" id="A0A550BXR4"/>
<dbReference type="Proteomes" id="UP000320762">
    <property type="component" value="Unassembled WGS sequence"/>
</dbReference>
<protein>
    <submittedName>
        <fullName evidence="1">Uncharacterized protein</fullName>
    </submittedName>
</protein>
<evidence type="ECO:0000313" key="1">
    <source>
        <dbReference type="EMBL" id="TRM57313.1"/>
    </source>
</evidence>
<proteinExistence type="predicted"/>
<organism evidence="1 2">
    <name type="scientific">Schizophyllum amplum</name>
    <dbReference type="NCBI Taxonomy" id="97359"/>
    <lineage>
        <taxon>Eukaryota</taxon>
        <taxon>Fungi</taxon>
        <taxon>Dikarya</taxon>
        <taxon>Basidiomycota</taxon>
        <taxon>Agaricomycotina</taxon>
        <taxon>Agaricomycetes</taxon>
        <taxon>Agaricomycetidae</taxon>
        <taxon>Agaricales</taxon>
        <taxon>Schizophyllaceae</taxon>
        <taxon>Schizophyllum</taxon>
    </lineage>
</organism>
<dbReference type="EMBL" id="VDMD01000049">
    <property type="protein sequence ID" value="TRM57313.1"/>
    <property type="molecule type" value="Genomic_DNA"/>
</dbReference>
<evidence type="ECO:0000313" key="2">
    <source>
        <dbReference type="Proteomes" id="UP000320762"/>
    </source>
</evidence>
<accession>A0A550BXR4</accession>
<sequence>MYRTVLAYIAGGERSWHSLCSFFNALSFAFDLSRPSPKMFKLAILASLLVAVSAIPAADLAARARVTETITDNGCVQYVAGQGTETHTVPATTTTVHDPRTTSVTTTKSVYPPGLKVCSGAIGGQLASG</sequence>
<name>A0A550BXR4_9AGAR</name>
<keyword evidence="2" id="KW-1185">Reference proteome</keyword>